<dbReference type="SUPFAM" id="SSF111369">
    <property type="entry name" value="HlyD-like secretion proteins"/>
    <property type="match status" value="1"/>
</dbReference>
<dbReference type="Pfam" id="PF25917">
    <property type="entry name" value="BSH_RND"/>
    <property type="match status" value="1"/>
</dbReference>
<evidence type="ECO:0000313" key="4">
    <source>
        <dbReference type="EMBL" id="MBR9971307.1"/>
    </source>
</evidence>
<proteinExistence type="inferred from homology"/>
<name>A0ABS5IAX0_9PROT</name>
<comment type="caution">
    <text evidence="4">The sequence shown here is derived from an EMBL/GenBank/DDBJ whole genome shotgun (WGS) entry which is preliminary data.</text>
</comment>
<feature type="domain" description="Multidrug resistance protein MdtA-like barrel-sandwich hybrid" evidence="3">
    <location>
        <begin position="49"/>
        <end position="170"/>
    </location>
</feature>
<sequence length="253" mass="27221">MRVSVSVILGTVLLAVPLFSVQRAAAQDSKMQVPGTELRGQLIPRRFTTLASEVAAKVDKIVVREGDRFKDGQTLVSLDCSIQRAQLERARTVFATAERLHSAHQRLVELKSAGELESAASAMEAAKAKGELQVLQATLAKCSISAPFAGRVVEQKVRDQQFVQAGQALLDILDDSVLELEFIIPSRALAWLKTGTTFQIQIEEMAKAYPAKITRIGAKVDPVSQSVKVVGEIAGSFPELVAGMSGKILLSAP</sequence>
<evidence type="ECO:0000259" key="3">
    <source>
        <dbReference type="Pfam" id="PF25917"/>
    </source>
</evidence>
<dbReference type="InterPro" id="IPR058625">
    <property type="entry name" value="MdtA-like_BSH"/>
</dbReference>
<dbReference type="InterPro" id="IPR006143">
    <property type="entry name" value="RND_pump_MFP"/>
</dbReference>
<dbReference type="Gene3D" id="2.40.30.170">
    <property type="match status" value="1"/>
</dbReference>
<dbReference type="RefSeq" id="WP_211546959.1">
    <property type="nucleotide sequence ID" value="NZ_JAGTUF010000004.1"/>
</dbReference>
<protein>
    <submittedName>
        <fullName evidence="4">Efflux RND transporter periplasmic adaptor subunit</fullName>
    </submittedName>
</protein>
<dbReference type="PANTHER" id="PTHR30469:SF15">
    <property type="entry name" value="HLYD FAMILY OF SECRETION PROTEINS"/>
    <property type="match status" value="1"/>
</dbReference>
<evidence type="ECO:0000256" key="2">
    <source>
        <dbReference type="SAM" id="SignalP"/>
    </source>
</evidence>
<dbReference type="EMBL" id="JAGTUF010000004">
    <property type="protein sequence ID" value="MBR9971307.1"/>
    <property type="molecule type" value="Genomic_DNA"/>
</dbReference>
<feature type="chain" id="PRO_5047448163" evidence="2">
    <location>
        <begin position="27"/>
        <end position="253"/>
    </location>
</feature>
<feature type="signal peptide" evidence="2">
    <location>
        <begin position="1"/>
        <end position="26"/>
    </location>
</feature>
<keyword evidence="5" id="KW-1185">Reference proteome</keyword>
<evidence type="ECO:0000256" key="1">
    <source>
        <dbReference type="ARBA" id="ARBA00009477"/>
    </source>
</evidence>
<keyword evidence="2" id="KW-0732">Signal</keyword>
<dbReference type="Proteomes" id="UP000680714">
    <property type="component" value="Unassembled WGS sequence"/>
</dbReference>
<dbReference type="PANTHER" id="PTHR30469">
    <property type="entry name" value="MULTIDRUG RESISTANCE PROTEIN MDTA"/>
    <property type="match status" value="1"/>
</dbReference>
<evidence type="ECO:0000313" key="5">
    <source>
        <dbReference type="Proteomes" id="UP000680714"/>
    </source>
</evidence>
<gene>
    <name evidence="4" type="ORF">KEC16_06250</name>
</gene>
<organism evidence="4 5">
    <name type="scientific">Magnetospirillum sulfuroxidans</name>
    <dbReference type="NCBI Taxonomy" id="611300"/>
    <lineage>
        <taxon>Bacteria</taxon>
        <taxon>Pseudomonadati</taxon>
        <taxon>Pseudomonadota</taxon>
        <taxon>Alphaproteobacteria</taxon>
        <taxon>Rhodospirillales</taxon>
        <taxon>Rhodospirillaceae</taxon>
        <taxon>Magnetospirillum</taxon>
    </lineage>
</organism>
<dbReference type="NCBIfam" id="TIGR01730">
    <property type="entry name" value="RND_mfp"/>
    <property type="match status" value="1"/>
</dbReference>
<reference evidence="4 5" key="1">
    <citation type="submission" date="2021-04" db="EMBL/GenBank/DDBJ databases">
        <title>Magnetospirillum sulfuroxidans sp. nov., a facultative chemolithoautotrophic sulfur-oxidizing alphaproteobacterium isolated from freshwater sediment and proposals for Paramagetospirillum gen. nov., and Magnetospirillaceae fam. nov.</title>
        <authorList>
            <person name="Koziaeva V."/>
            <person name="Geelhoed J.S."/>
            <person name="Sorokin D.Y."/>
            <person name="Grouzdev D.S."/>
        </authorList>
    </citation>
    <scope>NUCLEOTIDE SEQUENCE [LARGE SCALE GENOMIC DNA]</scope>
    <source>
        <strain evidence="4 5">J10</strain>
    </source>
</reference>
<accession>A0ABS5IAX0</accession>
<dbReference type="Gene3D" id="2.40.50.100">
    <property type="match status" value="1"/>
</dbReference>
<comment type="similarity">
    <text evidence="1">Belongs to the membrane fusion protein (MFP) (TC 8.A.1) family.</text>
</comment>